<keyword evidence="10" id="KW-1185">Reference proteome</keyword>
<evidence type="ECO:0000256" key="5">
    <source>
        <dbReference type="ARBA" id="ARBA00023186"/>
    </source>
</evidence>
<dbReference type="CDD" id="cd06257">
    <property type="entry name" value="DnaJ"/>
    <property type="match status" value="1"/>
</dbReference>
<feature type="transmembrane region" description="Helical" evidence="7">
    <location>
        <begin position="6"/>
        <end position="25"/>
    </location>
</feature>
<name>A0ABY5TP57_9GAMM</name>
<keyword evidence="5" id="KW-0143">Chaperone</keyword>
<evidence type="ECO:0000256" key="7">
    <source>
        <dbReference type="SAM" id="Phobius"/>
    </source>
</evidence>
<feature type="transmembrane region" description="Helical" evidence="7">
    <location>
        <begin position="56"/>
        <end position="79"/>
    </location>
</feature>
<keyword evidence="3 7" id="KW-1133">Transmembrane helix</keyword>
<keyword evidence="4 7" id="KW-0472">Membrane</keyword>
<dbReference type="SMART" id="SM00271">
    <property type="entry name" value="DnaJ"/>
    <property type="match status" value="1"/>
</dbReference>
<dbReference type="Gene3D" id="1.10.287.110">
    <property type="entry name" value="DnaJ domain"/>
    <property type="match status" value="1"/>
</dbReference>
<evidence type="ECO:0000256" key="4">
    <source>
        <dbReference type="ARBA" id="ARBA00023136"/>
    </source>
</evidence>
<evidence type="ECO:0000256" key="3">
    <source>
        <dbReference type="ARBA" id="ARBA00022989"/>
    </source>
</evidence>
<organism evidence="9 10">
    <name type="scientific">SAR92 clade bacterium H455</name>
    <dbReference type="NCBI Taxonomy" id="2974818"/>
    <lineage>
        <taxon>Bacteria</taxon>
        <taxon>Pseudomonadati</taxon>
        <taxon>Pseudomonadota</taxon>
        <taxon>Gammaproteobacteria</taxon>
        <taxon>Cellvibrionales</taxon>
        <taxon>Porticoccaceae</taxon>
        <taxon>SAR92 clade</taxon>
    </lineage>
</organism>
<evidence type="ECO:0000313" key="10">
    <source>
        <dbReference type="Proteomes" id="UP001059934"/>
    </source>
</evidence>
<evidence type="ECO:0000256" key="6">
    <source>
        <dbReference type="ARBA" id="ARBA00038105"/>
    </source>
</evidence>
<dbReference type="EMBL" id="CP103416">
    <property type="protein sequence ID" value="UVW33929.1"/>
    <property type="molecule type" value="Genomic_DNA"/>
</dbReference>
<sequence>MIRLLLLVAIIFSIWYWWTTVTRLPQEKRRAFLWRSAFWLVLGASVMLVATGRMHWLGAGLAVLVPVLKGTFAVGLRALPFLQILSRFKTSPSQFRTKSLAVEVNFSTRQMDGEVLAGEFAGRRLSDLSAGEAQTLSDSLRQTDRESYVLMQAYMMRSGRGGDEQSQQGSSANNFSDLSDDEALKILGLESGASKEDIGKAHKRLMQRLHPDRGGSDYLAAKINAAKDQLLSRV</sequence>
<feature type="domain" description="J" evidence="8">
    <location>
        <begin position="182"/>
        <end position="234"/>
    </location>
</feature>
<protein>
    <submittedName>
        <fullName evidence="9">Molecular chaperone DnaJ</fullName>
    </submittedName>
</protein>
<comment type="subcellular location">
    <subcellularLocation>
        <location evidence="1">Membrane</location>
        <topology evidence="1">Single-pass membrane protein</topology>
    </subcellularLocation>
</comment>
<reference evidence="9" key="1">
    <citation type="submission" date="2022-08" db="EMBL/GenBank/DDBJ databases">
        <title>Catabolic pathway analysis in culturable SAR92 clade bacteria reveals their overlooked roles in DMSP degradation in coastal seas.</title>
        <authorList>
            <person name="He X."/>
            <person name="Zhang X."/>
            <person name="Zhang Y."/>
        </authorList>
    </citation>
    <scope>NUCLEOTIDE SEQUENCE</scope>
    <source>
        <strain evidence="9">H455</strain>
    </source>
</reference>
<evidence type="ECO:0000259" key="8">
    <source>
        <dbReference type="PROSITE" id="PS50076"/>
    </source>
</evidence>
<dbReference type="SUPFAM" id="SSF46565">
    <property type="entry name" value="Chaperone J-domain"/>
    <property type="match status" value="1"/>
</dbReference>
<dbReference type="PANTHER" id="PTHR12763:SF28">
    <property type="entry name" value="GEO10507P1-RELATED"/>
    <property type="match status" value="1"/>
</dbReference>
<dbReference type="PROSITE" id="PS50076">
    <property type="entry name" value="DNAJ_2"/>
    <property type="match status" value="1"/>
</dbReference>
<comment type="similarity">
    <text evidence="6">Belongs to the TIM14 family.</text>
</comment>
<dbReference type="PANTHER" id="PTHR12763">
    <property type="match status" value="1"/>
</dbReference>
<keyword evidence="2 7" id="KW-0812">Transmembrane</keyword>
<dbReference type="InterPro" id="IPR036869">
    <property type="entry name" value="J_dom_sf"/>
</dbReference>
<accession>A0ABY5TP57</accession>
<dbReference type="InterPro" id="IPR001623">
    <property type="entry name" value="DnaJ_domain"/>
</dbReference>
<evidence type="ECO:0000256" key="1">
    <source>
        <dbReference type="ARBA" id="ARBA00004167"/>
    </source>
</evidence>
<gene>
    <name evidence="9" type="ORF">NYF23_07725</name>
</gene>
<proteinExistence type="inferred from homology"/>
<dbReference type="Proteomes" id="UP001059934">
    <property type="component" value="Chromosome"/>
</dbReference>
<feature type="transmembrane region" description="Helical" evidence="7">
    <location>
        <begin position="32"/>
        <end position="50"/>
    </location>
</feature>
<evidence type="ECO:0000313" key="9">
    <source>
        <dbReference type="EMBL" id="UVW33929.1"/>
    </source>
</evidence>
<evidence type="ECO:0000256" key="2">
    <source>
        <dbReference type="ARBA" id="ARBA00022692"/>
    </source>
</evidence>